<evidence type="ECO:0000313" key="2">
    <source>
        <dbReference type="Proteomes" id="UP000469949"/>
    </source>
</evidence>
<proteinExistence type="predicted"/>
<dbReference type="EMBL" id="WEKV01000020">
    <property type="protein sequence ID" value="KAB7782107.1"/>
    <property type="molecule type" value="Genomic_DNA"/>
</dbReference>
<name>A0A833J0B4_9HYPH</name>
<sequence length="43" mass="5120">MTRSFSRCHFARSDLVVDRTRISAVRLDVFNPLLCRMFIFEVN</sequence>
<comment type="caution">
    <text evidence="1">The sequence shown here is derived from an EMBL/GenBank/DDBJ whole genome shotgun (WGS) entry which is preliminary data.</text>
</comment>
<dbReference type="AlphaFoldDB" id="A0A833J0B4"/>
<protein>
    <submittedName>
        <fullName evidence="1">Uncharacterized protein</fullName>
    </submittedName>
</protein>
<reference evidence="1 2" key="1">
    <citation type="submission" date="2019-10" db="EMBL/GenBank/DDBJ databases">
        <title>Draft Genome Sequence of the Caffeine Degrading Methylotroph Methylorubrum populi PINKEL.</title>
        <authorList>
            <person name="Dawson S.C."/>
            <person name="Zhang X."/>
            <person name="Wright M.E."/>
            <person name="Sharma G."/>
            <person name="Langner J.T."/>
            <person name="Ditty J.L."/>
            <person name="Subuyuj G.A."/>
        </authorList>
    </citation>
    <scope>NUCLEOTIDE SEQUENCE [LARGE SCALE GENOMIC DNA]</scope>
    <source>
        <strain evidence="1 2">Pinkel</strain>
    </source>
</reference>
<gene>
    <name evidence="1" type="ORF">F8B43_4862</name>
</gene>
<evidence type="ECO:0000313" key="1">
    <source>
        <dbReference type="EMBL" id="KAB7782107.1"/>
    </source>
</evidence>
<accession>A0A833J0B4</accession>
<dbReference type="Proteomes" id="UP000469949">
    <property type="component" value="Unassembled WGS sequence"/>
</dbReference>
<organism evidence="1 2">
    <name type="scientific">Methylorubrum populi</name>
    <dbReference type="NCBI Taxonomy" id="223967"/>
    <lineage>
        <taxon>Bacteria</taxon>
        <taxon>Pseudomonadati</taxon>
        <taxon>Pseudomonadota</taxon>
        <taxon>Alphaproteobacteria</taxon>
        <taxon>Hyphomicrobiales</taxon>
        <taxon>Methylobacteriaceae</taxon>
        <taxon>Methylorubrum</taxon>
    </lineage>
</organism>